<name>A0A8H7TJQ6_9HELO</name>
<dbReference type="Proteomes" id="UP000664132">
    <property type="component" value="Unassembled WGS sequence"/>
</dbReference>
<comment type="caution">
    <text evidence="2">The sequence shown here is derived from an EMBL/GenBank/DDBJ whole genome shotgun (WGS) entry which is preliminary data.</text>
</comment>
<feature type="compositionally biased region" description="Acidic residues" evidence="1">
    <location>
        <begin position="509"/>
        <end position="524"/>
    </location>
</feature>
<dbReference type="AlphaFoldDB" id="A0A8H7TJQ6"/>
<feature type="compositionally biased region" description="Polar residues" evidence="1">
    <location>
        <begin position="486"/>
        <end position="508"/>
    </location>
</feature>
<feature type="region of interest" description="Disordered" evidence="1">
    <location>
        <begin position="482"/>
        <end position="538"/>
    </location>
</feature>
<gene>
    <name evidence="2" type="ORF">IFR04_006456</name>
</gene>
<evidence type="ECO:0000256" key="1">
    <source>
        <dbReference type="SAM" id="MobiDB-lite"/>
    </source>
</evidence>
<organism evidence="2 3">
    <name type="scientific">Cadophora malorum</name>
    <dbReference type="NCBI Taxonomy" id="108018"/>
    <lineage>
        <taxon>Eukaryota</taxon>
        <taxon>Fungi</taxon>
        <taxon>Dikarya</taxon>
        <taxon>Ascomycota</taxon>
        <taxon>Pezizomycotina</taxon>
        <taxon>Leotiomycetes</taxon>
        <taxon>Helotiales</taxon>
        <taxon>Ploettnerulaceae</taxon>
        <taxon>Cadophora</taxon>
    </lineage>
</organism>
<accession>A0A8H7TJQ6</accession>
<reference evidence="2" key="1">
    <citation type="submission" date="2021-02" db="EMBL/GenBank/DDBJ databases">
        <title>Genome sequence Cadophora malorum strain M34.</title>
        <authorList>
            <person name="Stefanovic E."/>
            <person name="Vu D."/>
            <person name="Scully C."/>
            <person name="Dijksterhuis J."/>
            <person name="Roader J."/>
            <person name="Houbraken J."/>
        </authorList>
    </citation>
    <scope>NUCLEOTIDE SEQUENCE</scope>
    <source>
        <strain evidence="2">M34</strain>
    </source>
</reference>
<dbReference type="OrthoDB" id="5282002at2759"/>
<feature type="region of interest" description="Disordered" evidence="1">
    <location>
        <begin position="266"/>
        <end position="310"/>
    </location>
</feature>
<proteinExistence type="predicted"/>
<keyword evidence="3" id="KW-1185">Reference proteome</keyword>
<protein>
    <submittedName>
        <fullName evidence="2">Uncharacterized protein</fullName>
    </submittedName>
</protein>
<evidence type="ECO:0000313" key="3">
    <source>
        <dbReference type="Proteomes" id="UP000664132"/>
    </source>
</evidence>
<dbReference type="EMBL" id="JAFJYH010000084">
    <property type="protein sequence ID" value="KAG4420440.1"/>
    <property type="molecule type" value="Genomic_DNA"/>
</dbReference>
<evidence type="ECO:0000313" key="2">
    <source>
        <dbReference type="EMBL" id="KAG4420440.1"/>
    </source>
</evidence>
<sequence length="732" mass="81639">MVLMSIEKSTSLIDLLAKRSNSIRTITVQVHGKSEKLTDIYSGNIAAIVKNVHQLLQTVEDAKKSEATGLLSSIKAIFKGPKSLRGKLKLVLNGDHIKDLIQSAKHIESSQYMALSAALLVQNSLTQGNWQMAFDSFATAIVEQSDSFKELEKTCRRKGTPVIYLRRGISRNSRMAYAKSTGLETSSDVQPGSHVTTDIAEPPSCEPHQQNFHNEEEVEAKPHNTCYAFGEDVIGHAMEQDIGEEENIAMISTDGTLDMLDNLSNCAQSNSTDEHSAPAVEYEPAESPDRSDSLTLDEESSENFTFSDSEAFETETATDFPFCRSSITLYDSADIELDPEGMIFIDRAVAMANCTSTTTADFRFCVKILIVHENGSSSLVLKEPCSHDANGCEHILVHTCSKTLSRQMLPCSLRVSLRQGTKGTSGAIDHSTQERPRLVVVEDCNSRSSHTLILHERGARKRYAMMTSLEIVSVFDDYQNDETEEGFSSTGDIPDSFSQHEPTGNNENNTDESGGDQEGADPDEHDQKPEESLQAKTLTSGLSSSRLVLQKRQWNDILRYLRVPDGLTVDRAQGVRRATTLALERKNYVDRGLFNLPPAWRVGMLKFRKDGILLPFGVLRDDFDTPNPRFFRSKDFWLMMDSADPLQGWRLKNIIRHVPSAKNDIYGRMSLCMTDILTKFCQRLRVLKVSFTLFQLNATKLPELLENAGFTQKKFDRIEVSCSASFPQSSFS</sequence>